<keyword evidence="5" id="KW-0812">Transmembrane</keyword>
<keyword evidence="7" id="KW-1185">Reference proteome</keyword>
<evidence type="ECO:0000313" key="6">
    <source>
        <dbReference type="EMBL" id="EME78474.1"/>
    </source>
</evidence>
<keyword evidence="1" id="KW-0962">Peroxisome biogenesis</keyword>
<proteinExistence type="predicted"/>
<dbReference type="Proteomes" id="UP000016932">
    <property type="component" value="Unassembled WGS sequence"/>
</dbReference>
<dbReference type="KEGG" id="pfj:MYCFIDRAFT_36825"/>
<gene>
    <name evidence="6" type="ORF">MYCFIDRAFT_36825</name>
</gene>
<dbReference type="AlphaFoldDB" id="M2ZH57"/>
<dbReference type="PANTHER" id="PTHR12652">
    <property type="entry name" value="PEROXISOMAL BIOGENESIS FACTOR 11"/>
    <property type="match status" value="1"/>
</dbReference>
<organism evidence="6 7">
    <name type="scientific">Pseudocercospora fijiensis (strain CIRAD86)</name>
    <name type="common">Black leaf streak disease fungus</name>
    <name type="synonym">Mycosphaerella fijiensis</name>
    <dbReference type="NCBI Taxonomy" id="383855"/>
    <lineage>
        <taxon>Eukaryota</taxon>
        <taxon>Fungi</taxon>
        <taxon>Dikarya</taxon>
        <taxon>Ascomycota</taxon>
        <taxon>Pezizomycotina</taxon>
        <taxon>Dothideomycetes</taxon>
        <taxon>Dothideomycetidae</taxon>
        <taxon>Mycosphaerellales</taxon>
        <taxon>Mycosphaerellaceae</taxon>
        <taxon>Pseudocercospora</taxon>
    </lineage>
</organism>
<feature type="transmembrane region" description="Helical" evidence="5">
    <location>
        <begin position="125"/>
        <end position="142"/>
    </location>
</feature>
<dbReference type="VEuPathDB" id="FungiDB:MYCFIDRAFT_36825"/>
<protein>
    <submittedName>
        <fullName evidence="6">Uncharacterized protein</fullName>
    </submittedName>
</protein>
<dbReference type="eggNOG" id="ENOG502SS81">
    <property type="taxonomic scope" value="Eukaryota"/>
</dbReference>
<comment type="subcellular location">
    <subcellularLocation>
        <location evidence="4">Peroxisome membrane</location>
    </subcellularLocation>
</comment>
<dbReference type="GO" id="GO:0016559">
    <property type="term" value="P:peroxisome fission"/>
    <property type="evidence" value="ECO:0007669"/>
    <property type="project" value="InterPro"/>
</dbReference>
<dbReference type="RefSeq" id="XP_007930502.1">
    <property type="nucleotide sequence ID" value="XM_007932311.1"/>
</dbReference>
<dbReference type="STRING" id="383855.M2ZH57"/>
<evidence type="ECO:0000256" key="5">
    <source>
        <dbReference type="SAM" id="Phobius"/>
    </source>
</evidence>
<dbReference type="OrthoDB" id="3636394at2759"/>
<sequence length="229" mass="25086">MLLAGLVRYADDAAGLEKLLRLLQGFCTIACGLPAFADDVDTVLKLRAQFALGRRYFRFLKWHPCWVAALHAFRKQQAPVITLLEVGKCSFLGLYFFLEMGSIGNALGVSASEWAANVQREANKAWFYALVLSIILGLWQIASRILSATAKAPTQIDETPEQKPAVVTPAIDSRVYTQLIIDCCDLFIPGSAVGWIPVGLVFVGSASTVSSLLAGRQIWNRLVLQQRAS</sequence>
<dbReference type="HOGENOM" id="CLU_049216_1_1_1"/>
<dbReference type="EMBL" id="KB446563">
    <property type="protein sequence ID" value="EME78474.1"/>
    <property type="molecule type" value="Genomic_DNA"/>
</dbReference>
<accession>M2ZH57</accession>
<dbReference type="Pfam" id="PF05648">
    <property type="entry name" value="PEX11"/>
    <property type="match status" value="1"/>
</dbReference>
<dbReference type="GeneID" id="19339145"/>
<evidence type="ECO:0000313" key="7">
    <source>
        <dbReference type="Proteomes" id="UP000016932"/>
    </source>
</evidence>
<dbReference type="GO" id="GO:0005778">
    <property type="term" value="C:peroxisomal membrane"/>
    <property type="evidence" value="ECO:0007669"/>
    <property type="project" value="UniProtKB-SubCell"/>
</dbReference>
<evidence type="ECO:0000256" key="2">
    <source>
        <dbReference type="ARBA" id="ARBA00023136"/>
    </source>
</evidence>
<keyword evidence="5" id="KW-1133">Transmembrane helix</keyword>
<keyword evidence="2 5" id="KW-0472">Membrane</keyword>
<dbReference type="InterPro" id="IPR008733">
    <property type="entry name" value="PEX11"/>
</dbReference>
<feature type="transmembrane region" description="Helical" evidence="5">
    <location>
        <begin position="195"/>
        <end position="215"/>
    </location>
</feature>
<evidence type="ECO:0000256" key="4">
    <source>
        <dbReference type="ARBA" id="ARBA00046271"/>
    </source>
</evidence>
<evidence type="ECO:0000256" key="3">
    <source>
        <dbReference type="ARBA" id="ARBA00023140"/>
    </source>
</evidence>
<name>M2ZH57_PSEFD</name>
<keyword evidence="3" id="KW-0576">Peroxisome</keyword>
<evidence type="ECO:0000256" key="1">
    <source>
        <dbReference type="ARBA" id="ARBA00022593"/>
    </source>
</evidence>
<dbReference type="PANTHER" id="PTHR12652:SF23">
    <property type="entry name" value="MICROBODY (PEROXISOME) PROLIFERATION PROTEIN PEROXIN 11B (EUROFUNG)"/>
    <property type="match status" value="1"/>
</dbReference>
<reference evidence="6 7" key="1">
    <citation type="journal article" date="2012" name="PLoS Pathog.">
        <title>Diverse lifestyles and strategies of plant pathogenesis encoded in the genomes of eighteen Dothideomycetes fungi.</title>
        <authorList>
            <person name="Ohm R.A."/>
            <person name="Feau N."/>
            <person name="Henrissat B."/>
            <person name="Schoch C.L."/>
            <person name="Horwitz B.A."/>
            <person name="Barry K.W."/>
            <person name="Condon B.J."/>
            <person name="Copeland A.C."/>
            <person name="Dhillon B."/>
            <person name="Glaser F."/>
            <person name="Hesse C.N."/>
            <person name="Kosti I."/>
            <person name="LaButti K."/>
            <person name="Lindquist E.A."/>
            <person name="Lucas S."/>
            <person name="Salamov A.A."/>
            <person name="Bradshaw R.E."/>
            <person name="Ciuffetti L."/>
            <person name="Hamelin R.C."/>
            <person name="Kema G.H.J."/>
            <person name="Lawrence C."/>
            <person name="Scott J.A."/>
            <person name="Spatafora J.W."/>
            <person name="Turgeon B.G."/>
            <person name="de Wit P.J.G.M."/>
            <person name="Zhong S."/>
            <person name="Goodwin S.B."/>
            <person name="Grigoriev I.V."/>
        </authorList>
    </citation>
    <scope>NUCLEOTIDE SEQUENCE [LARGE SCALE GENOMIC DNA]</scope>
    <source>
        <strain evidence="6 7">CIRAD86</strain>
    </source>
</reference>